<accession>A0ABT2YC20</accession>
<sequence>MNLANHLDGNHDLAAMKRGFTEPVFGAQQVFRQLLDAMALPGRVHELAAVDSGVQLPTKAFGLAMTLSLLTLLDAESPLHLAAELGSKAAAAYFRFHCGAKLAEPGLAQFTAVQAADLATPNLGTPIWQALPLGSDEQPQLGGTLLLEVSGLDEKQALAGAALLTLRGPGIASEQTLAVQGLPPEFWRWRQALLPAFPRGIELMLCCGSRLAAIPRSTLITLES</sequence>
<organism evidence="1 2">
    <name type="scientific">Roseateles oligotrophus</name>
    <dbReference type="NCBI Taxonomy" id="1769250"/>
    <lineage>
        <taxon>Bacteria</taxon>
        <taxon>Pseudomonadati</taxon>
        <taxon>Pseudomonadota</taxon>
        <taxon>Betaproteobacteria</taxon>
        <taxon>Burkholderiales</taxon>
        <taxon>Sphaerotilaceae</taxon>
        <taxon>Roseateles</taxon>
    </lineage>
</organism>
<evidence type="ECO:0000313" key="1">
    <source>
        <dbReference type="EMBL" id="MCV2367592.1"/>
    </source>
</evidence>
<gene>
    <name evidence="1" type="primary">phnH</name>
    <name evidence="1" type="ORF">LNV07_05740</name>
</gene>
<dbReference type="NCBIfam" id="TIGR03292">
    <property type="entry name" value="PhnH_redo"/>
    <property type="match status" value="1"/>
</dbReference>
<keyword evidence="2" id="KW-1185">Reference proteome</keyword>
<dbReference type="Gene3D" id="3.40.50.11310">
    <property type="entry name" value="Bacterial phosphonate metabolism protein PhnH"/>
    <property type="match status" value="1"/>
</dbReference>
<comment type="caution">
    <text evidence="1">The sequence shown here is derived from an EMBL/GenBank/DDBJ whole genome shotgun (WGS) entry which is preliminary data.</text>
</comment>
<dbReference type="InterPro" id="IPR038058">
    <property type="entry name" value="PhnH-like_sp"/>
</dbReference>
<protein>
    <submittedName>
        <fullName evidence="1">Phosphonate C-P lyase system protein PhnH</fullName>
    </submittedName>
</protein>
<dbReference type="Proteomes" id="UP001209701">
    <property type="component" value="Unassembled WGS sequence"/>
</dbReference>
<dbReference type="GO" id="GO:0016829">
    <property type="term" value="F:lyase activity"/>
    <property type="evidence" value="ECO:0007669"/>
    <property type="project" value="UniProtKB-KW"/>
</dbReference>
<reference evidence="1 2" key="1">
    <citation type="submission" date="2021-11" db="EMBL/GenBank/DDBJ databases">
        <authorList>
            <person name="Liang Q."/>
            <person name="Mou H."/>
            <person name="Liu Z."/>
        </authorList>
    </citation>
    <scope>NUCLEOTIDE SEQUENCE [LARGE SCALE GENOMIC DNA]</scope>
    <source>
        <strain evidence="1 2">CHU3</strain>
    </source>
</reference>
<name>A0ABT2YC20_9BURK</name>
<proteinExistence type="predicted"/>
<keyword evidence="1" id="KW-0456">Lyase</keyword>
<dbReference type="Pfam" id="PF05845">
    <property type="entry name" value="PhnH"/>
    <property type="match status" value="1"/>
</dbReference>
<dbReference type="RefSeq" id="WP_263570206.1">
    <property type="nucleotide sequence ID" value="NZ_JAJIRN010000002.1"/>
</dbReference>
<dbReference type="InterPro" id="IPR008772">
    <property type="entry name" value="Phosphonate_metab_PhnH"/>
</dbReference>
<dbReference type="SUPFAM" id="SSF159709">
    <property type="entry name" value="PhnH-like"/>
    <property type="match status" value="1"/>
</dbReference>
<dbReference type="EMBL" id="JAJIRN010000002">
    <property type="protein sequence ID" value="MCV2367592.1"/>
    <property type="molecule type" value="Genomic_DNA"/>
</dbReference>
<evidence type="ECO:0000313" key="2">
    <source>
        <dbReference type="Proteomes" id="UP001209701"/>
    </source>
</evidence>
<dbReference type="PIRSF" id="PIRSF020680">
    <property type="entry name" value="PhnH"/>
    <property type="match status" value="1"/>
</dbReference>